<dbReference type="GO" id="GO:0051286">
    <property type="term" value="C:cell tip"/>
    <property type="evidence" value="ECO:0007669"/>
    <property type="project" value="TreeGrafter"/>
</dbReference>
<dbReference type="OrthoDB" id="196165at2759"/>
<dbReference type="EMBL" id="FO082048">
    <property type="protein sequence ID" value="CCE84938.1"/>
    <property type="molecule type" value="Genomic_DNA"/>
</dbReference>
<dbReference type="eggNOG" id="ENOG502R17J">
    <property type="taxonomic scope" value="Eukaryota"/>
</dbReference>
<evidence type="ECO:0000256" key="2">
    <source>
        <dbReference type="PROSITE-ProRule" id="PRU00192"/>
    </source>
</evidence>
<keyword evidence="1 2" id="KW-0728">SH3 domain</keyword>
<dbReference type="GO" id="GO:0030950">
    <property type="term" value="P:establishment or maintenance of actin cytoskeleton polarity"/>
    <property type="evidence" value="ECO:0007669"/>
    <property type="project" value="TreeGrafter"/>
</dbReference>
<evidence type="ECO:0000259" key="4">
    <source>
        <dbReference type="PROSITE" id="PS50002"/>
    </source>
</evidence>
<feature type="region of interest" description="Disordered" evidence="3">
    <location>
        <begin position="451"/>
        <end position="548"/>
    </location>
</feature>
<dbReference type="Pfam" id="PF00018">
    <property type="entry name" value="SH3_1"/>
    <property type="match status" value="1"/>
</dbReference>
<feature type="region of interest" description="Disordered" evidence="3">
    <location>
        <begin position="308"/>
        <end position="327"/>
    </location>
</feature>
<dbReference type="InterPro" id="IPR036028">
    <property type="entry name" value="SH3-like_dom_sf"/>
</dbReference>
<proteinExistence type="predicted"/>
<name>G8Y8Z3_PICSO</name>
<feature type="region of interest" description="Disordered" evidence="3">
    <location>
        <begin position="92"/>
        <end position="129"/>
    </location>
</feature>
<evidence type="ECO:0000256" key="1">
    <source>
        <dbReference type="ARBA" id="ARBA00022443"/>
    </source>
</evidence>
<evidence type="ECO:0000313" key="5">
    <source>
        <dbReference type="EMBL" id="CCE83907.1"/>
    </source>
</evidence>
<evidence type="ECO:0000256" key="3">
    <source>
        <dbReference type="SAM" id="MobiDB-lite"/>
    </source>
</evidence>
<dbReference type="PROSITE" id="PS50002">
    <property type="entry name" value="SH3"/>
    <property type="match status" value="1"/>
</dbReference>
<dbReference type="Proteomes" id="UP000005222">
    <property type="component" value="Chromosome L"/>
</dbReference>
<accession>G8Y8Z3</accession>
<dbReference type="SUPFAM" id="SSF50044">
    <property type="entry name" value="SH3-domain"/>
    <property type="match status" value="1"/>
</dbReference>
<dbReference type="GO" id="GO:0015630">
    <property type="term" value="C:microtubule cytoskeleton"/>
    <property type="evidence" value="ECO:0007669"/>
    <property type="project" value="TreeGrafter"/>
</dbReference>
<feature type="region of interest" description="Disordered" evidence="3">
    <location>
        <begin position="178"/>
        <end position="197"/>
    </location>
</feature>
<protein>
    <submittedName>
        <fullName evidence="5">Piso0_004504 protein</fullName>
    </submittedName>
</protein>
<dbReference type="FunCoup" id="G8Y8Z3">
    <property type="interactions" value="571"/>
</dbReference>
<dbReference type="GO" id="GO:0008104">
    <property type="term" value="P:intracellular protein localization"/>
    <property type="evidence" value="ECO:0007669"/>
    <property type="project" value="TreeGrafter"/>
</dbReference>
<dbReference type="EMBL" id="FO082049">
    <property type="protein sequence ID" value="CCE83907.1"/>
    <property type="molecule type" value="Genomic_DNA"/>
</dbReference>
<feature type="compositionally biased region" description="Basic and acidic residues" evidence="3">
    <location>
        <begin position="316"/>
        <end position="327"/>
    </location>
</feature>
<dbReference type="InterPro" id="IPR001452">
    <property type="entry name" value="SH3_domain"/>
</dbReference>
<dbReference type="InterPro" id="IPR053039">
    <property type="entry name" value="Polarity_Bud-Selection_Reg"/>
</dbReference>
<dbReference type="STRING" id="559304.G8Y8Z3"/>
<feature type="domain" description="SH3" evidence="4">
    <location>
        <begin position="194"/>
        <end position="279"/>
    </location>
</feature>
<dbReference type="PANTHER" id="PTHR47775">
    <property type="entry name" value="BUD SITE SELECTION PROTEIN 14"/>
    <property type="match status" value="1"/>
</dbReference>
<evidence type="ECO:0000313" key="6">
    <source>
        <dbReference type="EMBL" id="CCE84938.1"/>
    </source>
</evidence>
<feature type="compositionally biased region" description="Basic and acidic residues" evidence="3">
    <location>
        <begin position="504"/>
        <end position="520"/>
    </location>
</feature>
<sequence length="619" mass="70546">MGKGGSEVGWFEDTNRLISDLERRLSVTSSVSTSSNQTHQSQNSSVVMNQNLSGLGKQGVQNNVLRFGKPSEDGLNTNSLFRERQEVILKRKNSIDKHKQNIRNKYEREGARSDKTGHKDRGDGLAPQRVGLDFLENFDEAEEYESFDENDSEEERGYYEHEFGDYDGDDYLYDEEDEDLLLPPSPPRSPPSELDPDKLYGLYDFSGPDPSHCTLTRNEPVYLLNDEDSYWWLIRKLSKQERVDLSRRRAPDRNTLIHSDEEDGKIGFVPAECLETHEERLARLNCFRNEEIERNYRDEQFYGPLRTNGYAPKSLKSTEDDSGKKSAERKAVTFDVASDVDSLDDVSFENEFGQQVHVSHDELGRFQHHSEEDKASDAFSDIYPDNAQLVINKKSKKDAASTKEAYTTGLDDGFVKTTDSFDAWTLDNDHGSDTSFLNPYLHNQALFNALSTDRPSSPESVRSSEYKSADDQSAALRTKAKNPLFSHDNSDLQESLEKMSPVISKDRDNFKREPHSKPFEHSINSRSTEKINDLESDVEDEDEDDYNNTSIDNRQIYQYHDEVTPLTSINSLSLANGNSSSSAQDLVKSEFESIQDSYLPVLDRLDRLADKIAELEDLI</sequence>
<feature type="compositionally biased region" description="Acidic residues" evidence="3">
    <location>
        <begin position="534"/>
        <end position="546"/>
    </location>
</feature>
<dbReference type="PANTHER" id="PTHR47775:SF1">
    <property type="entry name" value="BUD SITE SELECTION PROTEIN 14"/>
    <property type="match status" value="1"/>
</dbReference>
<dbReference type="SMART" id="SM00326">
    <property type="entry name" value="SH3"/>
    <property type="match status" value="1"/>
</dbReference>
<reference evidence="7" key="2">
    <citation type="journal article" date="2012" name="G3 (Bethesda)">
        <title>Pichia sorbitophila, an interspecies yeast hybrid reveals early steps of genome resolution following polyploidization.</title>
        <authorList>
            <person name="Leh Louis V."/>
            <person name="Despons L."/>
            <person name="Friedrich A."/>
            <person name="Martin T."/>
            <person name="Durrens P."/>
            <person name="Casaregola S."/>
            <person name="Neuveglise C."/>
            <person name="Fairhead C."/>
            <person name="Marck C."/>
            <person name="Cruz J.A."/>
            <person name="Straub M.L."/>
            <person name="Kugler V."/>
            <person name="Sacerdot C."/>
            <person name="Uzunov Z."/>
            <person name="Thierry A."/>
            <person name="Weiss S."/>
            <person name="Bleykasten C."/>
            <person name="De Montigny J."/>
            <person name="Jacques N."/>
            <person name="Jung P."/>
            <person name="Lemaire M."/>
            <person name="Mallet S."/>
            <person name="Morel G."/>
            <person name="Richard G.F."/>
            <person name="Sarkar A."/>
            <person name="Savel G."/>
            <person name="Schacherer J."/>
            <person name="Seret M.L."/>
            <person name="Talla E."/>
            <person name="Samson G."/>
            <person name="Jubin C."/>
            <person name="Poulain J."/>
            <person name="Vacherie B."/>
            <person name="Barbe V."/>
            <person name="Pelletier E."/>
            <person name="Sherman D.J."/>
            <person name="Westhof E."/>
            <person name="Weissenbach J."/>
            <person name="Baret P.V."/>
            <person name="Wincker P."/>
            <person name="Gaillardin C."/>
            <person name="Dujon B."/>
            <person name="Souciet J.L."/>
        </authorList>
    </citation>
    <scope>NUCLEOTIDE SEQUENCE [LARGE SCALE GENOMIC DNA]</scope>
    <source>
        <strain evidence="7">ATCC MYA-4447 / BCRC 22081 / CBS 7064 / NBRC 10061 / NRRL Y-12695</strain>
    </source>
</reference>
<dbReference type="AlphaFoldDB" id="G8Y8Z3"/>
<dbReference type="Proteomes" id="UP000005222">
    <property type="component" value="Chromosome K"/>
</dbReference>
<dbReference type="HOGENOM" id="CLU_008516_0_0_1"/>
<reference evidence="5" key="1">
    <citation type="submission" date="2011-10" db="EMBL/GenBank/DDBJ databases">
        <authorList>
            <person name="Genoscope - CEA"/>
        </authorList>
    </citation>
    <scope>NUCLEOTIDE SEQUENCE</scope>
</reference>
<evidence type="ECO:0000313" key="7">
    <source>
        <dbReference type="Proteomes" id="UP000005222"/>
    </source>
</evidence>
<gene>
    <name evidence="5" type="primary">Piso0_004504</name>
    <name evidence="5" type="ORF">GNLVRS01_PISO0K18336g</name>
    <name evidence="6" type="ORF">GNLVRS01_PISO0L18337g</name>
</gene>
<feature type="compositionally biased region" description="Basic and acidic residues" evidence="3">
    <location>
        <begin position="92"/>
        <end position="123"/>
    </location>
</feature>
<keyword evidence="7" id="KW-1185">Reference proteome</keyword>
<dbReference type="Gene3D" id="2.30.30.40">
    <property type="entry name" value="SH3 Domains"/>
    <property type="match status" value="1"/>
</dbReference>
<dbReference type="InParanoid" id="G8Y8Z3"/>
<organism evidence="5 7">
    <name type="scientific">Pichia sorbitophila (strain ATCC MYA-4447 / BCRC 22081 / CBS 7064 / NBRC 10061 / NRRL Y-12695)</name>
    <name type="common">Hybrid yeast</name>
    <dbReference type="NCBI Taxonomy" id="559304"/>
    <lineage>
        <taxon>Eukaryota</taxon>
        <taxon>Fungi</taxon>
        <taxon>Dikarya</taxon>
        <taxon>Ascomycota</taxon>
        <taxon>Saccharomycotina</taxon>
        <taxon>Pichiomycetes</taxon>
        <taxon>Debaryomycetaceae</taxon>
        <taxon>Millerozyma</taxon>
    </lineage>
</organism>